<feature type="compositionally biased region" description="Basic and acidic residues" evidence="1">
    <location>
        <begin position="17"/>
        <end position="27"/>
    </location>
</feature>
<dbReference type="EMBL" id="BGPR01000610">
    <property type="protein sequence ID" value="GBM28388.1"/>
    <property type="molecule type" value="Genomic_DNA"/>
</dbReference>
<evidence type="ECO:0000313" key="2">
    <source>
        <dbReference type="EMBL" id="GBM28388.1"/>
    </source>
</evidence>
<keyword evidence="3" id="KW-1185">Reference proteome</keyword>
<gene>
    <name evidence="2" type="ORF">AVEN_262149_1</name>
</gene>
<name>A0A4Y2EJT4_ARAVE</name>
<evidence type="ECO:0000313" key="3">
    <source>
        <dbReference type="Proteomes" id="UP000499080"/>
    </source>
</evidence>
<comment type="caution">
    <text evidence="2">The sequence shown here is derived from an EMBL/GenBank/DDBJ whole genome shotgun (WGS) entry which is preliminary data.</text>
</comment>
<dbReference type="AlphaFoldDB" id="A0A4Y2EJT4"/>
<feature type="region of interest" description="Disordered" evidence="1">
    <location>
        <begin position="1"/>
        <end position="27"/>
    </location>
</feature>
<proteinExistence type="predicted"/>
<protein>
    <submittedName>
        <fullName evidence="2">Uncharacterized protein</fullName>
    </submittedName>
</protein>
<dbReference type="Proteomes" id="UP000499080">
    <property type="component" value="Unassembled WGS sequence"/>
</dbReference>
<sequence>MRKREGPSFVFRNGRAGSDHSRASSDTATDIRGHEHLIHLKWWENLAIMFDNYSILELFDHHVAKFSPKCALFRNVAEILEKCILVKVKIRSHV</sequence>
<evidence type="ECO:0000256" key="1">
    <source>
        <dbReference type="SAM" id="MobiDB-lite"/>
    </source>
</evidence>
<accession>A0A4Y2EJT4</accession>
<organism evidence="2 3">
    <name type="scientific">Araneus ventricosus</name>
    <name type="common">Orbweaver spider</name>
    <name type="synonym">Epeira ventricosa</name>
    <dbReference type="NCBI Taxonomy" id="182803"/>
    <lineage>
        <taxon>Eukaryota</taxon>
        <taxon>Metazoa</taxon>
        <taxon>Ecdysozoa</taxon>
        <taxon>Arthropoda</taxon>
        <taxon>Chelicerata</taxon>
        <taxon>Arachnida</taxon>
        <taxon>Araneae</taxon>
        <taxon>Araneomorphae</taxon>
        <taxon>Entelegynae</taxon>
        <taxon>Araneoidea</taxon>
        <taxon>Araneidae</taxon>
        <taxon>Araneus</taxon>
    </lineage>
</organism>
<reference evidence="2 3" key="1">
    <citation type="journal article" date="2019" name="Sci. Rep.">
        <title>Orb-weaving spider Araneus ventricosus genome elucidates the spidroin gene catalogue.</title>
        <authorList>
            <person name="Kono N."/>
            <person name="Nakamura H."/>
            <person name="Ohtoshi R."/>
            <person name="Moran D.A.P."/>
            <person name="Shinohara A."/>
            <person name="Yoshida Y."/>
            <person name="Fujiwara M."/>
            <person name="Mori M."/>
            <person name="Tomita M."/>
            <person name="Arakawa K."/>
        </authorList>
    </citation>
    <scope>NUCLEOTIDE SEQUENCE [LARGE SCALE GENOMIC DNA]</scope>
</reference>